<evidence type="ECO:0000313" key="3">
    <source>
        <dbReference type="Proteomes" id="UP000029644"/>
    </source>
</evidence>
<dbReference type="OrthoDB" id="1295312at2"/>
<name>A0A090V7E2_9FLAO</name>
<proteinExistence type="predicted"/>
<dbReference type="EMBL" id="BBNQ01000001">
    <property type="protein sequence ID" value="GAL60810.1"/>
    <property type="molecule type" value="Genomic_DNA"/>
</dbReference>
<dbReference type="AlphaFoldDB" id="A0A090V7E2"/>
<protein>
    <submittedName>
        <fullName evidence="2">Putative adenylate cyclase protein</fullName>
    </submittedName>
</protein>
<accession>A0A090V7E2</accession>
<dbReference type="RefSeq" id="WP_042502469.1">
    <property type="nucleotide sequence ID" value="NZ_BBNQ01000001.1"/>
</dbReference>
<dbReference type="Proteomes" id="UP000029644">
    <property type="component" value="Unassembled WGS sequence"/>
</dbReference>
<keyword evidence="1" id="KW-1133">Transmembrane helix</keyword>
<evidence type="ECO:0000256" key="1">
    <source>
        <dbReference type="SAM" id="Phobius"/>
    </source>
</evidence>
<gene>
    <name evidence="2" type="ORF">JCM19300_3748</name>
</gene>
<keyword evidence="1" id="KW-0812">Transmembrane</keyword>
<feature type="transmembrane region" description="Helical" evidence="1">
    <location>
        <begin position="119"/>
        <end position="137"/>
    </location>
</feature>
<sequence>MFNQSEIINALTKVLESKTFSKSTTTNVLLKLLVESTIEGHTITAYTVGLELFGKRYDPKKSDVNIRVNISHLRKRLKRYYEEEGVYDPIVISIKPGQYNTTFSAREEKKNNSRKRKKIVGFIFSFVVFTAVAFFLLKPSNKVWKPMFDNGFETTLYLGDVFGYSGSTIFNNTGWHRDSKINSVEAFLEHTKKNPERFESLIPSEFSYIVFENAFNIKPFTQFFTKNNYNFSIRPISNFKTRSIKDRNTIYAGPLFTQSSFNELFNDFSYNVSLEVKKEEFNTIHLIIRMKKGKIK</sequence>
<reference evidence="2 3" key="1">
    <citation type="journal article" date="2014" name="Genome Announc.">
        <title>Draft Genome Sequences of Marine Flavobacterium Algibacter lectus Strains SS8 and NR4.</title>
        <authorList>
            <person name="Takatani N."/>
            <person name="Nakanishi M."/>
            <person name="Meirelles P."/>
            <person name="Mino S."/>
            <person name="Suda W."/>
            <person name="Oshima K."/>
            <person name="Hattori M."/>
            <person name="Ohkuma M."/>
            <person name="Hosokawa M."/>
            <person name="Miyashita K."/>
            <person name="Thompson F.L."/>
            <person name="Niwa A."/>
            <person name="Sawabe T."/>
            <person name="Sawabe T."/>
        </authorList>
    </citation>
    <scope>NUCLEOTIDE SEQUENCE [LARGE SCALE GENOMIC DNA]</scope>
    <source>
        <strain evidence="2 3">JCM 19300</strain>
    </source>
</reference>
<evidence type="ECO:0000313" key="2">
    <source>
        <dbReference type="EMBL" id="GAL60810.1"/>
    </source>
</evidence>
<keyword evidence="1" id="KW-0472">Membrane</keyword>
<comment type="caution">
    <text evidence="2">The sequence shown here is derived from an EMBL/GenBank/DDBJ whole genome shotgun (WGS) entry which is preliminary data.</text>
</comment>
<organism evidence="2 3">
    <name type="scientific">Algibacter lectus</name>
    <dbReference type="NCBI Taxonomy" id="221126"/>
    <lineage>
        <taxon>Bacteria</taxon>
        <taxon>Pseudomonadati</taxon>
        <taxon>Bacteroidota</taxon>
        <taxon>Flavobacteriia</taxon>
        <taxon>Flavobacteriales</taxon>
        <taxon>Flavobacteriaceae</taxon>
        <taxon>Algibacter</taxon>
    </lineage>
</organism>